<protein>
    <submittedName>
        <fullName evidence="1">Uncharacterized protein</fullName>
    </submittedName>
</protein>
<dbReference type="Gramene" id="Ma08_t04670.1">
    <property type="protein sequence ID" value="Ma08_p04670.1"/>
    <property type="gene ID" value="Ma08_g04670"/>
</dbReference>
<proteinExistence type="predicted"/>
<organism evidence="1 2">
    <name type="scientific">Musa acuminata subsp. malaccensis</name>
    <name type="common">Wild banana</name>
    <name type="synonym">Musa malaccensis</name>
    <dbReference type="NCBI Taxonomy" id="214687"/>
    <lineage>
        <taxon>Eukaryota</taxon>
        <taxon>Viridiplantae</taxon>
        <taxon>Streptophyta</taxon>
        <taxon>Embryophyta</taxon>
        <taxon>Tracheophyta</taxon>
        <taxon>Spermatophyta</taxon>
        <taxon>Magnoliopsida</taxon>
        <taxon>Liliopsida</taxon>
        <taxon>Zingiberales</taxon>
        <taxon>Musaceae</taxon>
        <taxon>Musa</taxon>
    </lineage>
</organism>
<sequence length="25" mass="3128">MPVLILYYVLVQWSESKHESWIRCF</sequence>
<evidence type="ECO:0000313" key="2">
    <source>
        <dbReference type="Proteomes" id="UP000012960"/>
    </source>
</evidence>
<dbReference type="InParanoid" id="A0A804K2X5"/>
<dbReference type="AlphaFoldDB" id="A0A804K2X5"/>
<accession>A0A804K2X5</accession>
<name>A0A804K2X5_MUSAM</name>
<dbReference type="Proteomes" id="UP000012960">
    <property type="component" value="Unplaced"/>
</dbReference>
<dbReference type="EnsemblPlants" id="Ma08_t04670.1">
    <property type="protein sequence ID" value="Ma08_p04670.1"/>
    <property type="gene ID" value="Ma08_g04670"/>
</dbReference>
<reference evidence="1" key="1">
    <citation type="submission" date="2021-05" db="UniProtKB">
        <authorList>
            <consortium name="EnsemblPlants"/>
        </authorList>
    </citation>
    <scope>IDENTIFICATION</scope>
    <source>
        <strain evidence="1">subsp. malaccensis</strain>
    </source>
</reference>
<keyword evidence="2" id="KW-1185">Reference proteome</keyword>
<evidence type="ECO:0000313" key="1">
    <source>
        <dbReference type="EnsemblPlants" id="Ma08_p04670.1"/>
    </source>
</evidence>